<sequence>MLNYIWSGLIIISLVFAVTQDITDLVQDTYRNGEVHDIEVIFPENGDRDKRQNVRFIISGYDEKFEAVWRPVDGHYEMVITVDDDMPEHWRDVAEHQEAADETELLAEVERFDEQTGAAGIILPEVRYVKLRAITNAAFEMAEFAVTLAIGLIGIMAMWLGLMKIAEKSGMVYMIVVVVQPFLRFLFPNVPKNHPAHGIISLNMAANMLGLGNAATPLGIKAMEELQKLNPAKDKASNAQCMLLTVNTASVQLLPPATLVALIGTGVNELVISMALATLVSLIVGVTAAKIYERFHPEEAHTENIPDEQKSEA</sequence>
<feature type="transmembrane region" description="Helical" evidence="1">
    <location>
        <begin position="144"/>
        <end position="163"/>
    </location>
</feature>
<accession>A0A8J7SAQ2</accession>
<feature type="transmembrane region" description="Helical" evidence="1">
    <location>
        <begin position="170"/>
        <end position="187"/>
    </location>
</feature>
<organism evidence="3 4">
    <name type="scientific">Natronogracilivirga saccharolytica</name>
    <dbReference type="NCBI Taxonomy" id="2812953"/>
    <lineage>
        <taxon>Bacteria</taxon>
        <taxon>Pseudomonadati</taxon>
        <taxon>Balneolota</taxon>
        <taxon>Balneolia</taxon>
        <taxon>Balneolales</taxon>
        <taxon>Cyclonatronaceae</taxon>
        <taxon>Natronogracilivirga</taxon>
    </lineage>
</organism>
<evidence type="ECO:0000256" key="1">
    <source>
        <dbReference type="SAM" id="Phobius"/>
    </source>
</evidence>
<feature type="domain" description="Nucleoside transporter/FeoB GTPase Gate" evidence="2">
    <location>
        <begin position="150"/>
        <end position="255"/>
    </location>
</feature>
<keyword evidence="1" id="KW-0472">Membrane</keyword>
<comment type="caution">
    <text evidence="3">The sequence shown here is derived from an EMBL/GenBank/DDBJ whole genome shotgun (WGS) entry which is preliminary data.</text>
</comment>
<keyword evidence="1" id="KW-1133">Transmembrane helix</keyword>
<evidence type="ECO:0000313" key="3">
    <source>
        <dbReference type="EMBL" id="MBP3193568.1"/>
    </source>
</evidence>
<feature type="transmembrane region" description="Helical" evidence="1">
    <location>
        <begin position="199"/>
        <end position="220"/>
    </location>
</feature>
<keyword evidence="1" id="KW-0812">Transmembrane</keyword>
<dbReference type="InterPro" id="IPR011642">
    <property type="entry name" value="Gate_dom"/>
</dbReference>
<dbReference type="RefSeq" id="WP_210513023.1">
    <property type="nucleotide sequence ID" value="NZ_JAFIDN010000011.1"/>
</dbReference>
<dbReference type="Proteomes" id="UP000673975">
    <property type="component" value="Unassembled WGS sequence"/>
</dbReference>
<evidence type="ECO:0000259" key="2">
    <source>
        <dbReference type="Pfam" id="PF07670"/>
    </source>
</evidence>
<reference evidence="3" key="1">
    <citation type="submission" date="2021-02" db="EMBL/GenBank/DDBJ databases">
        <title>Natronogracilivirga saccharolytica gen. nov. sp. nov. a new anaerobic, haloalkiliphilic carbohydrate-fermenting bacterium from soda lake and proposing of Cyclonatronumiaceae fam. nov. in the phylum Balneolaeota.</title>
        <authorList>
            <person name="Zhilina T.N."/>
            <person name="Sorokin D.Y."/>
            <person name="Zavarzina D.G."/>
            <person name="Toshchakov S.V."/>
            <person name="Kublanov I.V."/>
        </authorList>
    </citation>
    <scope>NUCLEOTIDE SEQUENCE</scope>
    <source>
        <strain evidence="3">Z-1702</strain>
    </source>
</reference>
<gene>
    <name evidence="3" type="ORF">NATSA_12905</name>
</gene>
<dbReference type="EMBL" id="JAFIDN010000011">
    <property type="protein sequence ID" value="MBP3193568.1"/>
    <property type="molecule type" value="Genomic_DNA"/>
</dbReference>
<name>A0A8J7SAQ2_9BACT</name>
<feature type="transmembrane region" description="Helical" evidence="1">
    <location>
        <begin position="241"/>
        <end position="264"/>
    </location>
</feature>
<dbReference type="Pfam" id="PF07670">
    <property type="entry name" value="Gate"/>
    <property type="match status" value="1"/>
</dbReference>
<keyword evidence="4" id="KW-1185">Reference proteome</keyword>
<feature type="transmembrane region" description="Helical" evidence="1">
    <location>
        <begin position="270"/>
        <end position="289"/>
    </location>
</feature>
<proteinExistence type="predicted"/>
<evidence type="ECO:0000313" key="4">
    <source>
        <dbReference type="Proteomes" id="UP000673975"/>
    </source>
</evidence>
<protein>
    <recommendedName>
        <fullName evidence="2">Nucleoside transporter/FeoB GTPase Gate domain-containing protein</fullName>
    </recommendedName>
</protein>
<dbReference type="AlphaFoldDB" id="A0A8J7SAQ2"/>